<dbReference type="Gene3D" id="2.20.28.270">
    <property type="entry name" value="RNA polymerase-binding protein A"/>
    <property type="match status" value="1"/>
</dbReference>
<comment type="function">
    <text evidence="2">Binds to RNA polymerase (RNAP), stimulating transcription from principal, but not alternative sigma factor promoters.</text>
</comment>
<accession>A0AAE4CPR4</accession>
<feature type="binding site" evidence="2">
    <location>
        <position position="39"/>
    </location>
    <ligand>
        <name>Zn(2+)</name>
        <dbReference type="ChEBI" id="CHEBI:29105"/>
    </ligand>
</feature>
<feature type="compositionally biased region" description="Low complexity" evidence="3">
    <location>
        <begin position="1"/>
        <end position="10"/>
    </location>
</feature>
<feature type="compositionally biased region" description="Basic and acidic residues" evidence="3">
    <location>
        <begin position="66"/>
        <end position="81"/>
    </location>
</feature>
<gene>
    <name evidence="2" type="primary">rbpA</name>
    <name evidence="4" type="ORF">JOF55_003538</name>
</gene>
<dbReference type="Proteomes" id="UP001180845">
    <property type="component" value="Unassembled WGS sequence"/>
</dbReference>
<comment type="subunit">
    <text evidence="2">Forms a complex with the RNAP catalytic core and with free principal sigma factors.</text>
</comment>
<proteinExistence type="inferred from homology"/>
<dbReference type="AlphaFoldDB" id="A0AAE4CPR4"/>
<keyword evidence="2" id="KW-0862">Zinc</keyword>
<comment type="caution">
    <text evidence="4">The sequence shown here is derived from an EMBL/GenBank/DDBJ whole genome shotgun (WGS) entry which is preliminary data.</text>
</comment>
<dbReference type="EMBL" id="JAVDXW010000001">
    <property type="protein sequence ID" value="MDR7303357.1"/>
    <property type="molecule type" value="Genomic_DNA"/>
</dbReference>
<evidence type="ECO:0000256" key="1">
    <source>
        <dbReference type="ARBA" id="ARBA00022723"/>
    </source>
</evidence>
<dbReference type="InterPro" id="IPR038638">
    <property type="entry name" value="RbpA_sf"/>
</dbReference>
<keyword evidence="5" id="KW-1185">Reference proteome</keyword>
<feature type="binding site" evidence="2">
    <location>
        <position position="60"/>
    </location>
    <ligand>
        <name>Zn(2+)</name>
        <dbReference type="ChEBI" id="CHEBI:29105"/>
    </ligand>
</feature>
<dbReference type="Pfam" id="PF13397">
    <property type="entry name" value="RbpA"/>
    <property type="match status" value="1"/>
</dbReference>
<dbReference type="GO" id="GO:0001000">
    <property type="term" value="F:bacterial-type RNA polymerase core enzyme binding"/>
    <property type="evidence" value="ECO:0007669"/>
    <property type="project" value="UniProtKB-UniRule"/>
</dbReference>
<name>A0AAE4CPR4_9ACTN</name>
<dbReference type="InterPro" id="IPR018527">
    <property type="entry name" value="Rubredoxin_Fe_BS"/>
</dbReference>
<reference evidence="4" key="1">
    <citation type="submission" date="2023-07" db="EMBL/GenBank/DDBJ databases">
        <title>Sequencing the genomes of 1000 actinobacteria strains.</title>
        <authorList>
            <person name="Klenk H.-P."/>
        </authorList>
    </citation>
    <scope>NUCLEOTIDE SEQUENCE</scope>
    <source>
        <strain evidence="4">DSM 45977</strain>
    </source>
</reference>
<feature type="binding site" evidence="2">
    <location>
        <position position="57"/>
    </location>
    <ligand>
        <name>Zn(2+)</name>
        <dbReference type="ChEBI" id="CHEBI:29105"/>
    </ligand>
</feature>
<dbReference type="GO" id="GO:0008270">
    <property type="term" value="F:zinc ion binding"/>
    <property type="evidence" value="ECO:0007669"/>
    <property type="project" value="UniProtKB-UniRule"/>
</dbReference>
<feature type="region of interest" description="Disordered" evidence="3">
    <location>
        <begin position="1"/>
        <end position="26"/>
    </location>
</feature>
<feature type="binding site" evidence="2">
    <location>
        <position position="35"/>
    </location>
    <ligand>
        <name>Zn(2+)</name>
        <dbReference type="ChEBI" id="CHEBI:29105"/>
    </ligand>
</feature>
<evidence type="ECO:0000313" key="5">
    <source>
        <dbReference type="Proteomes" id="UP001180845"/>
    </source>
</evidence>
<comment type="similarity">
    <text evidence="2">Belongs to the RNA polymerase-binding protein RbpA family.</text>
</comment>
<dbReference type="InterPro" id="IPR025182">
    <property type="entry name" value="RNApol-bd_RbpA"/>
</dbReference>
<feature type="region of interest" description="Disordered" evidence="3">
    <location>
        <begin position="61"/>
        <end position="81"/>
    </location>
</feature>
<sequence length="113" mass="12600">MTGGSTIRGTRIGGGSMGEIERGESAPRQQVDYWCDNGHHVRPSFALDAQVPDVWDCPRCGLPAGRDADNPPEPRRHEPYKSHLAYVQERRSDSDGMAILDEALTKLKERRGR</sequence>
<dbReference type="GO" id="GO:0045893">
    <property type="term" value="P:positive regulation of DNA-templated transcription"/>
    <property type="evidence" value="ECO:0007669"/>
    <property type="project" value="UniProtKB-UniRule"/>
</dbReference>
<dbReference type="HAMAP" id="MF_01483">
    <property type="entry name" value="RbpA"/>
    <property type="match status" value="1"/>
</dbReference>
<evidence type="ECO:0000313" key="4">
    <source>
        <dbReference type="EMBL" id="MDR7303357.1"/>
    </source>
</evidence>
<keyword evidence="2" id="KW-0805">Transcription regulation</keyword>
<keyword evidence="2" id="KW-0804">Transcription</keyword>
<evidence type="ECO:0000256" key="2">
    <source>
        <dbReference type="HAMAP-Rule" id="MF_01483"/>
    </source>
</evidence>
<evidence type="ECO:0000256" key="3">
    <source>
        <dbReference type="SAM" id="MobiDB-lite"/>
    </source>
</evidence>
<protein>
    <recommendedName>
        <fullName evidence="2">RNA polymerase-binding protein RbpA</fullName>
    </recommendedName>
</protein>
<organism evidence="4 5">
    <name type="scientific">Haloactinomyces albus</name>
    <dbReference type="NCBI Taxonomy" id="1352928"/>
    <lineage>
        <taxon>Bacteria</taxon>
        <taxon>Bacillati</taxon>
        <taxon>Actinomycetota</taxon>
        <taxon>Actinomycetes</taxon>
        <taxon>Actinopolysporales</taxon>
        <taxon>Actinopolysporaceae</taxon>
        <taxon>Haloactinomyces</taxon>
    </lineage>
</organism>
<comment type="cofactor">
    <cofactor evidence="2">
        <name>Zn(2+)</name>
        <dbReference type="ChEBI" id="CHEBI:29105"/>
    </cofactor>
    <text evidence="2">Bind 1 Zn(2+) per subunit.</text>
</comment>
<dbReference type="PROSITE" id="PS00202">
    <property type="entry name" value="RUBREDOXIN"/>
    <property type="match status" value="1"/>
</dbReference>
<dbReference type="RefSeq" id="WP_310275631.1">
    <property type="nucleotide sequence ID" value="NZ_JAVDXW010000001.1"/>
</dbReference>
<keyword evidence="1 2" id="KW-0479">Metal-binding</keyword>